<dbReference type="Proteomes" id="UP000829969">
    <property type="component" value="Segment"/>
</dbReference>
<evidence type="ECO:0000313" key="2">
    <source>
        <dbReference type="EMBL" id="QEQ50493.1"/>
    </source>
</evidence>
<dbReference type="RefSeq" id="YP_010799919.1">
    <property type="nucleotide sequence ID" value="NC_076698.1"/>
</dbReference>
<dbReference type="EMBL" id="MK618655">
    <property type="protein sequence ID" value="QEQ50493.1"/>
    <property type="molecule type" value="Viral_cRNA"/>
</dbReference>
<dbReference type="KEGG" id="vg:80538359"/>
<sequence length="459" mass="51712">MRCLIKAQLTSMASKIDTFALPLIKLDVYRPPEGLEQKAISIMTGCLPSRPEGVELDRLSFLASYIELYLDRPVDVDLRECGYEVERKTLSITDLSRWKMFFHPVVYPDPLFVVVNNCLLVMLCAKPVNPSGYATWSGHRAKAIFQLYDKPFPPNGSQYLLSFEWAGLVSKWMQRSQLLRVNILTYAIEASHGATQYKRAYLYTVTMLRYARLTPIVLIKLYILSAHTGIMREPYLSADAYCWKLASETLDGFAREIRPYMGILADLDVASVLGGKQLHNLTYIALKVGAQKQKSLQMFAQPTVDDPRALDKLIEKYFPPVPPDVMMLPKELEFEPSLEEPKPLREIFRTQYHMVSQAFQSVEPVQVAEMVQKSRPQRMESKYLTIESGTTEEQPDRIIRRELEQTLSEQTDTTGVSAAGSELSGTLTAPSVEEGPSTSRGTGTGNQSASTSRQTEPSV</sequence>
<dbReference type="GeneID" id="80538359"/>
<accession>A0AAE6MXL2</accession>
<organism evidence="2 3">
    <name type="scientific">Amsterdam virus</name>
    <dbReference type="NCBI Taxonomy" id="2613795"/>
    <lineage>
        <taxon>Viruses</taxon>
        <taxon>Riboviria</taxon>
        <taxon>Orthornavirae</taxon>
        <taxon>Negarnaviricota</taxon>
        <taxon>Haploviricotina</taxon>
        <taxon>Monjiviricetes</taxon>
        <taxon>Mononegavirales</taxon>
        <taxon>Lispiviridae</taxon>
        <taxon>Usmuvirus</taxon>
        <taxon>Usmuvirus newyorkense</taxon>
    </lineage>
</organism>
<reference evidence="2" key="1">
    <citation type="journal article" date="2019" name="J. Gen. Virol.">
        <title>Discovery of two highly divergent negative-sense RNA viruses associated with the parasitic nematode, Capillaria hepatica, in wild Mus musculus from New York City.</title>
        <authorList>
            <person name="Williams S.H."/>
            <person name="Che X."/>
            <person name="Oleynik A."/>
            <person name="Garcia J.A."/>
            <person name="Muller D."/>
            <person name="Zabka T.S."/>
            <person name="Firth C."/>
            <person name="Corrigan R.M."/>
            <person name="Briese T."/>
            <person name="Jain K."/>
            <person name="Lipkin W.I."/>
        </authorList>
    </citation>
    <scope>NUCLEOTIDE SEQUENCE</scope>
    <source>
        <strain evidence="2">CHAMV1/NYC/2014/M026/0243</strain>
    </source>
</reference>
<feature type="region of interest" description="Disordered" evidence="1">
    <location>
        <begin position="406"/>
        <end position="459"/>
    </location>
</feature>
<proteinExistence type="predicted"/>
<name>A0AAE6MXL2_9MONO</name>
<feature type="compositionally biased region" description="Polar residues" evidence="1">
    <location>
        <begin position="436"/>
        <end position="459"/>
    </location>
</feature>
<feature type="compositionally biased region" description="Polar residues" evidence="1">
    <location>
        <begin position="406"/>
        <end position="416"/>
    </location>
</feature>
<protein>
    <submittedName>
        <fullName evidence="2">ORF1</fullName>
    </submittedName>
</protein>
<evidence type="ECO:0000256" key="1">
    <source>
        <dbReference type="SAM" id="MobiDB-lite"/>
    </source>
</evidence>
<keyword evidence="3" id="KW-1185">Reference proteome</keyword>
<evidence type="ECO:0000313" key="3">
    <source>
        <dbReference type="Proteomes" id="UP000829969"/>
    </source>
</evidence>